<comment type="caution">
    <text evidence="6">The sequence shown here is derived from an EMBL/GenBank/DDBJ whole genome shotgun (WGS) entry which is preliminary data.</text>
</comment>
<dbReference type="InterPro" id="IPR038404">
    <property type="entry name" value="TRAP_DctP_sf"/>
</dbReference>
<reference evidence="6 7" key="1">
    <citation type="submission" date="2024-03" db="EMBL/GenBank/DDBJ databases">
        <title>Human intestinal bacterial collection.</title>
        <authorList>
            <person name="Pauvert C."/>
            <person name="Hitch T.C.A."/>
            <person name="Clavel T."/>
        </authorList>
    </citation>
    <scope>NUCLEOTIDE SEQUENCE [LARGE SCALE GENOMIC DNA]</scope>
    <source>
        <strain evidence="6 7">CLA-SR-H021</strain>
    </source>
</reference>
<dbReference type="InterPro" id="IPR018389">
    <property type="entry name" value="DctP_fam"/>
</dbReference>
<keyword evidence="2" id="KW-0813">Transport</keyword>
<evidence type="ECO:0000313" key="6">
    <source>
        <dbReference type="EMBL" id="MEQ2423419.1"/>
    </source>
</evidence>
<dbReference type="Pfam" id="PF03480">
    <property type="entry name" value="DctP"/>
    <property type="match status" value="1"/>
</dbReference>
<feature type="region of interest" description="Disordered" evidence="4">
    <location>
        <begin position="30"/>
        <end position="58"/>
    </location>
</feature>
<dbReference type="NCBIfam" id="TIGR00787">
    <property type="entry name" value="dctP"/>
    <property type="match status" value="1"/>
</dbReference>
<dbReference type="EMBL" id="JBBMFM010000001">
    <property type="protein sequence ID" value="MEQ2423419.1"/>
    <property type="molecule type" value="Genomic_DNA"/>
</dbReference>
<dbReference type="Gene3D" id="3.40.190.170">
    <property type="entry name" value="Bacterial extracellular solute-binding protein, family 7"/>
    <property type="match status" value="1"/>
</dbReference>
<keyword evidence="7" id="KW-1185">Reference proteome</keyword>
<evidence type="ECO:0000313" key="7">
    <source>
        <dbReference type="Proteomes" id="UP001454086"/>
    </source>
</evidence>
<proteinExistence type="inferred from homology"/>
<dbReference type="CDD" id="cd13671">
    <property type="entry name" value="PBP2_TRAP_SBP_like_3"/>
    <property type="match status" value="1"/>
</dbReference>
<keyword evidence="3 5" id="KW-0732">Signal</keyword>
<dbReference type="RefSeq" id="WP_008723584.1">
    <property type="nucleotide sequence ID" value="NZ_JAJFEB010000001.1"/>
</dbReference>
<evidence type="ECO:0000256" key="3">
    <source>
        <dbReference type="ARBA" id="ARBA00022729"/>
    </source>
</evidence>
<comment type="similarity">
    <text evidence="1">Belongs to the bacterial solute-binding protein 7 family.</text>
</comment>
<dbReference type="NCBIfam" id="NF037995">
    <property type="entry name" value="TRAP_S1"/>
    <property type="match status" value="1"/>
</dbReference>
<gene>
    <name evidence="6" type="ORF">WMQ36_00395</name>
</gene>
<dbReference type="PANTHER" id="PTHR33376">
    <property type="match status" value="1"/>
</dbReference>
<evidence type="ECO:0000256" key="2">
    <source>
        <dbReference type="ARBA" id="ARBA00022448"/>
    </source>
</evidence>
<feature type="chain" id="PRO_5047182610" evidence="5">
    <location>
        <begin position="27"/>
        <end position="371"/>
    </location>
</feature>
<evidence type="ECO:0000256" key="4">
    <source>
        <dbReference type="SAM" id="MobiDB-lite"/>
    </source>
</evidence>
<dbReference type="PROSITE" id="PS51257">
    <property type="entry name" value="PROKAR_LIPOPROTEIN"/>
    <property type="match status" value="1"/>
</dbReference>
<dbReference type="InterPro" id="IPR004682">
    <property type="entry name" value="TRAP_DctP"/>
</dbReference>
<organism evidence="6 7">
    <name type="scientific">Enterocloster hominis</name>
    <name type="common">ex Hitch et al. 2024</name>
    <dbReference type="NCBI Taxonomy" id="1917870"/>
    <lineage>
        <taxon>Bacteria</taxon>
        <taxon>Bacillati</taxon>
        <taxon>Bacillota</taxon>
        <taxon>Clostridia</taxon>
        <taxon>Lachnospirales</taxon>
        <taxon>Lachnospiraceae</taxon>
        <taxon>Enterocloster</taxon>
    </lineage>
</organism>
<accession>A0ABV1D2U6</accession>
<evidence type="ECO:0000256" key="5">
    <source>
        <dbReference type="SAM" id="SignalP"/>
    </source>
</evidence>
<feature type="signal peptide" evidence="5">
    <location>
        <begin position="1"/>
        <end position="26"/>
    </location>
</feature>
<dbReference type="PIRSF" id="PIRSF006470">
    <property type="entry name" value="DctB"/>
    <property type="match status" value="1"/>
</dbReference>
<name>A0ABV1D2U6_9FIRM</name>
<dbReference type="PANTHER" id="PTHR33376:SF7">
    <property type="entry name" value="C4-DICARBOXYLATE-BINDING PROTEIN DCTB"/>
    <property type="match status" value="1"/>
</dbReference>
<dbReference type="Proteomes" id="UP001454086">
    <property type="component" value="Unassembled WGS sequence"/>
</dbReference>
<sequence>MKKTAAILMAAGMAAISLTGCLGSSAKPEKATAAQTTAKAEETDAKAETSGGESEAASKPAKDAVILKYSATCPPVGTQADGALKLGELIKEYSGGELVVEFYPSSQLGDKVETLAGLQNGTIEFTELAATDLSSYDDIWSVFSLPYMFDSGEQAVKVLSDPEVAAILEKSAEDSGFKIISWWNFGERSILNAKKPVTNPSDLKGLNIRCMENAVLAGTINAMGATGVPMAWSEVYTAVQQKTIDGLENSIPVITSNKLYEVAKYFSKTEQFIIPDPILMSKAVYDSLTPEQQQAIDEAGKQMDIEWNEKIWPAAMETEVTVLTDAGVEINEVDKDSFKAAVQPVVDEFLKTADEASVALYETVNTVKAKY</sequence>
<evidence type="ECO:0000256" key="1">
    <source>
        <dbReference type="ARBA" id="ARBA00009023"/>
    </source>
</evidence>
<protein>
    <submittedName>
        <fullName evidence="6">TRAP transporter substrate-binding protein</fullName>
    </submittedName>
</protein>